<dbReference type="InterPro" id="IPR020965">
    <property type="entry name" value="Prenyltransferase_CloQ"/>
</dbReference>
<evidence type="ECO:0000256" key="4">
    <source>
        <dbReference type="ARBA" id="ARBA00033767"/>
    </source>
</evidence>
<reference evidence="5 6" key="1">
    <citation type="submission" date="2016-05" db="EMBL/GenBank/DDBJ databases">
        <title>A degradative enzymes factory behind the ericoid mycorrhizal symbiosis.</title>
        <authorList>
            <consortium name="DOE Joint Genome Institute"/>
            <person name="Martino E."/>
            <person name="Morin E."/>
            <person name="Grelet G."/>
            <person name="Kuo A."/>
            <person name="Kohler A."/>
            <person name="Daghino S."/>
            <person name="Barry K."/>
            <person name="Choi C."/>
            <person name="Cichocki N."/>
            <person name="Clum A."/>
            <person name="Copeland A."/>
            <person name="Hainaut M."/>
            <person name="Haridas S."/>
            <person name="Labutti K."/>
            <person name="Lindquist E."/>
            <person name="Lipzen A."/>
            <person name="Khouja H.-R."/>
            <person name="Murat C."/>
            <person name="Ohm R."/>
            <person name="Olson A."/>
            <person name="Spatafora J."/>
            <person name="Veneault-Fourrey C."/>
            <person name="Henrissat B."/>
            <person name="Grigoriev I."/>
            <person name="Martin F."/>
            <person name="Perotto S."/>
        </authorList>
    </citation>
    <scope>NUCLEOTIDE SEQUENCE [LARGE SCALE GENOMIC DNA]</scope>
    <source>
        <strain evidence="5 6">UAMH 7357</strain>
    </source>
</reference>
<evidence type="ECO:0000256" key="2">
    <source>
        <dbReference type="ARBA" id="ARBA00022602"/>
    </source>
</evidence>
<name>A0A2J6PT91_9HELO</name>
<keyword evidence="3" id="KW-0808">Transferase</keyword>
<dbReference type="SFLD" id="SFLDG01163">
    <property type="entry name" value="II"/>
    <property type="match status" value="1"/>
</dbReference>
<sequence>MAAAAVLPSQSAFTSERFLADYKKTADILGAKYDEKIVAGTLTSFDNCFEEGTVIWRSTSRANDKLNYRFYLRHRVDTVALAVKAGYIEASNPMARLATCWSDLFDGDSVQWCDLDPEEGVAKTWIFLRGQRSVDDILDASEVPESARVHRTTFHNLGLKLVHFAAVDHHGGTMNIYFTVPGPITEAQAAAYTALAGCKPPTAAEFADLRAYLPSQRFVFAATINYDTGKITRVAFYALNIPQGPLPATANDRLRQFFAEAPSYDEVQTRNIAWSYGNGDKKYMKGEASYTGDLQNWVQNVRAPVNEKLALLLEDARAGMTI</sequence>
<accession>A0A2J6PT91</accession>
<keyword evidence="6" id="KW-1185">Reference proteome</keyword>
<dbReference type="InterPro" id="IPR033964">
    <property type="entry name" value="ABBA"/>
</dbReference>
<dbReference type="OrthoDB" id="3913316at2759"/>
<dbReference type="InterPro" id="IPR036239">
    <property type="entry name" value="PrenylTrfase-like_sf"/>
</dbReference>
<dbReference type="SFLD" id="SFLDS00036">
    <property type="entry name" value="Aromatic_Prenyltransferase"/>
    <property type="match status" value="1"/>
</dbReference>
<dbReference type="GO" id="GO:0004659">
    <property type="term" value="F:prenyltransferase activity"/>
    <property type="evidence" value="ECO:0007669"/>
    <property type="project" value="UniProtKB-KW"/>
</dbReference>
<organism evidence="5 6">
    <name type="scientific">Hyaloscypha hepaticicola</name>
    <dbReference type="NCBI Taxonomy" id="2082293"/>
    <lineage>
        <taxon>Eukaryota</taxon>
        <taxon>Fungi</taxon>
        <taxon>Dikarya</taxon>
        <taxon>Ascomycota</taxon>
        <taxon>Pezizomycotina</taxon>
        <taxon>Leotiomycetes</taxon>
        <taxon>Helotiales</taxon>
        <taxon>Hyaloscyphaceae</taxon>
        <taxon>Hyaloscypha</taxon>
    </lineage>
</organism>
<dbReference type="Pfam" id="PF11468">
    <property type="entry name" value="PTase_Orf2"/>
    <property type="match status" value="1"/>
</dbReference>
<keyword evidence="2" id="KW-0637">Prenyltransferase</keyword>
<dbReference type="EMBL" id="KZ613500">
    <property type="protein sequence ID" value="PMD17248.1"/>
    <property type="molecule type" value="Genomic_DNA"/>
</dbReference>
<evidence type="ECO:0000313" key="6">
    <source>
        <dbReference type="Proteomes" id="UP000235672"/>
    </source>
</evidence>
<dbReference type="AlphaFoldDB" id="A0A2J6PT91"/>
<gene>
    <name evidence="5" type="ORF">NA56DRAFT_648701</name>
</gene>
<protein>
    <recommendedName>
        <fullName evidence="4">Aromatic prenyltransferase</fullName>
    </recommendedName>
</protein>
<dbReference type="SUPFAM" id="SSF143492">
    <property type="entry name" value="Prenyltransferase-like"/>
    <property type="match status" value="1"/>
</dbReference>
<dbReference type="Proteomes" id="UP000235672">
    <property type="component" value="Unassembled WGS sequence"/>
</dbReference>
<evidence type="ECO:0000256" key="3">
    <source>
        <dbReference type="ARBA" id="ARBA00022679"/>
    </source>
</evidence>
<evidence type="ECO:0000313" key="5">
    <source>
        <dbReference type="EMBL" id="PMD17248.1"/>
    </source>
</evidence>
<proteinExistence type="inferred from homology"/>
<evidence type="ECO:0000256" key="1">
    <source>
        <dbReference type="ARBA" id="ARBA00005368"/>
    </source>
</evidence>
<comment type="similarity">
    <text evidence="1">Belongs to the aromatic prenyltransferase family.</text>
</comment>